<dbReference type="Proteomes" id="UP001176961">
    <property type="component" value="Unassembled WGS sequence"/>
</dbReference>
<evidence type="ECO:0000256" key="1">
    <source>
        <dbReference type="SAM" id="MobiDB-lite"/>
    </source>
</evidence>
<name>A0AA36H9N1_CYLNA</name>
<feature type="chain" id="PRO_5041223843" evidence="2">
    <location>
        <begin position="24"/>
        <end position="531"/>
    </location>
</feature>
<accession>A0AA36H9N1</accession>
<feature type="compositionally biased region" description="Polar residues" evidence="1">
    <location>
        <begin position="468"/>
        <end position="480"/>
    </location>
</feature>
<feature type="region of interest" description="Disordered" evidence="1">
    <location>
        <begin position="414"/>
        <end position="483"/>
    </location>
</feature>
<feature type="signal peptide" evidence="2">
    <location>
        <begin position="1"/>
        <end position="23"/>
    </location>
</feature>
<keyword evidence="4" id="KW-1185">Reference proteome</keyword>
<feature type="compositionally biased region" description="Low complexity" evidence="1">
    <location>
        <begin position="436"/>
        <end position="448"/>
    </location>
</feature>
<feature type="compositionally biased region" description="Acidic residues" evidence="1">
    <location>
        <begin position="424"/>
        <end position="435"/>
    </location>
</feature>
<evidence type="ECO:0000313" key="4">
    <source>
        <dbReference type="Proteomes" id="UP001176961"/>
    </source>
</evidence>
<organism evidence="3 4">
    <name type="scientific">Cylicocyclus nassatus</name>
    <name type="common">Nematode worm</name>
    <dbReference type="NCBI Taxonomy" id="53992"/>
    <lineage>
        <taxon>Eukaryota</taxon>
        <taxon>Metazoa</taxon>
        <taxon>Ecdysozoa</taxon>
        <taxon>Nematoda</taxon>
        <taxon>Chromadorea</taxon>
        <taxon>Rhabditida</taxon>
        <taxon>Rhabditina</taxon>
        <taxon>Rhabditomorpha</taxon>
        <taxon>Strongyloidea</taxon>
        <taxon>Strongylidae</taxon>
        <taxon>Cylicocyclus</taxon>
    </lineage>
</organism>
<sequence>MTYSVSLLFLFCYLLNVDTVAQSEYHDMQKRSMLDDDPCLDAHQIENLDSVELLPRYAHLKRPWLRADVTPKIFTSDGLRYQWMWAKSLVVRGLSNDTTVDDILRFLDGQNCSFLAIGDAVWQTVHRIHPVRFEGEISCPMKELYTICLAKYGNTACSLFPLEGPSPYKLEIGDARADRSLDELKAQPLVLYEWGSTLGLPAQRWGYTVTTMAIYDNNAGQVYLIDMTGKGYMDTCGKRISAAVDNSQWKAWADGDISKVYRFYLLRTQGFGVSNHDLQNFINKMIQSESNKKVAQTFYCESILGGIVSWAGDGLTTTCHVMYPDNTDRRRIVSARDLLSSEMGAHWIVNTAPAIDEMEAVYLTERQFVDVRDRLKGRITGDPVFGASDPLRLGIPTVNDIAEVQRRPLLKLETTSDVSSASDEVLDVESSEEAENTSAETTPMSEETTTSEEAHIPKRDTGMIRSVEPQTNSSASTTEPSFILTDDGISSEEFEDDALKADPSSQQSLSLDYLTTSLYMAFVVFVIITDV</sequence>
<evidence type="ECO:0000256" key="2">
    <source>
        <dbReference type="SAM" id="SignalP"/>
    </source>
</evidence>
<feature type="compositionally biased region" description="Basic and acidic residues" evidence="1">
    <location>
        <begin position="452"/>
        <end position="462"/>
    </location>
</feature>
<proteinExistence type="predicted"/>
<dbReference type="EMBL" id="CATQJL010000316">
    <property type="protein sequence ID" value="CAJ0606542.1"/>
    <property type="molecule type" value="Genomic_DNA"/>
</dbReference>
<gene>
    <name evidence="3" type="ORF">CYNAS_LOCUS18525</name>
</gene>
<keyword evidence="2" id="KW-0732">Signal</keyword>
<dbReference type="AlphaFoldDB" id="A0AA36H9N1"/>
<protein>
    <submittedName>
        <fullName evidence="3">Uncharacterized protein</fullName>
    </submittedName>
</protein>
<comment type="caution">
    <text evidence="3">The sequence shown here is derived from an EMBL/GenBank/DDBJ whole genome shotgun (WGS) entry which is preliminary data.</text>
</comment>
<reference evidence="3" key="1">
    <citation type="submission" date="2023-07" db="EMBL/GenBank/DDBJ databases">
        <authorList>
            <consortium name="CYATHOMIX"/>
        </authorList>
    </citation>
    <scope>NUCLEOTIDE SEQUENCE</scope>
    <source>
        <strain evidence="3">N/A</strain>
    </source>
</reference>
<evidence type="ECO:0000313" key="3">
    <source>
        <dbReference type="EMBL" id="CAJ0606542.1"/>
    </source>
</evidence>